<keyword evidence="6" id="KW-1185">Reference proteome</keyword>
<dbReference type="Pfam" id="PF00933">
    <property type="entry name" value="Glyco_hydro_3"/>
    <property type="match status" value="1"/>
</dbReference>
<protein>
    <submittedName>
        <fullName evidence="5">Beta-N-acetylhexosaminidase</fullName>
    </submittedName>
</protein>
<dbReference type="GO" id="GO:0004553">
    <property type="term" value="F:hydrolase activity, hydrolyzing O-glycosyl compounds"/>
    <property type="evidence" value="ECO:0007669"/>
    <property type="project" value="InterPro"/>
</dbReference>
<name>A0A2S5DKL2_9NEIS</name>
<dbReference type="AlphaFoldDB" id="A0A2S5DKL2"/>
<dbReference type="Proteomes" id="UP000237082">
    <property type="component" value="Unassembled WGS sequence"/>
</dbReference>
<keyword evidence="2" id="KW-0378">Hydrolase</keyword>
<evidence type="ECO:0000259" key="4">
    <source>
        <dbReference type="Pfam" id="PF00933"/>
    </source>
</evidence>
<proteinExistence type="inferred from homology"/>
<dbReference type="RefSeq" id="WP_103901135.1">
    <property type="nucleotide sequence ID" value="NZ_PQWB01000011.1"/>
</dbReference>
<dbReference type="InterPro" id="IPR017853">
    <property type="entry name" value="GH"/>
</dbReference>
<dbReference type="InterPro" id="IPR036962">
    <property type="entry name" value="Glyco_hydro_3_N_sf"/>
</dbReference>
<dbReference type="PANTHER" id="PTHR30480:SF16">
    <property type="entry name" value="GLYCOSIDE HYDROLASE FAMILY 3 DOMAIN PROTEIN"/>
    <property type="match status" value="1"/>
</dbReference>
<evidence type="ECO:0000313" key="6">
    <source>
        <dbReference type="Proteomes" id="UP000237082"/>
    </source>
</evidence>
<dbReference type="EMBL" id="PQWB01000011">
    <property type="protein sequence ID" value="POZ63518.1"/>
    <property type="molecule type" value="Genomic_DNA"/>
</dbReference>
<dbReference type="PRINTS" id="PR00133">
    <property type="entry name" value="GLHYDRLASE3"/>
</dbReference>
<dbReference type="InterPro" id="IPR050226">
    <property type="entry name" value="NagZ_Beta-hexosaminidase"/>
</dbReference>
<evidence type="ECO:0000256" key="2">
    <source>
        <dbReference type="ARBA" id="ARBA00022801"/>
    </source>
</evidence>
<dbReference type="GO" id="GO:0009254">
    <property type="term" value="P:peptidoglycan turnover"/>
    <property type="evidence" value="ECO:0007669"/>
    <property type="project" value="TreeGrafter"/>
</dbReference>
<gene>
    <name evidence="5" type="ORF">C2I19_02480</name>
</gene>
<dbReference type="NCBIfam" id="NF003740">
    <property type="entry name" value="PRK05337.1"/>
    <property type="match status" value="1"/>
</dbReference>
<keyword evidence="3" id="KW-0326">Glycosidase</keyword>
<evidence type="ECO:0000256" key="1">
    <source>
        <dbReference type="ARBA" id="ARBA00005336"/>
    </source>
</evidence>
<comment type="similarity">
    <text evidence="1">Belongs to the glycosyl hydrolase 3 family.</text>
</comment>
<dbReference type="InterPro" id="IPR001764">
    <property type="entry name" value="Glyco_hydro_3_N"/>
</dbReference>
<dbReference type="GO" id="GO:0005975">
    <property type="term" value="P:carbohydrate metabolic process"/>
    <property type="evidence" value="ECO:0007669"/>
    <property type="project" value="InterPro"/>
</dbReference>
<comment type="caution">
    <text evidence="5">The sequence shown here is derived from an EMBL/GenBank/DDBJ whole genome shotgun (WGS) entry which is preliminary data.</text>
</comment>
<dbReference type="PANTHER" id="PTHR30480">
    <property type="entry name" value="BETA-HEXOSAMINIDASE-RELATED"/>
    <property type="match status" value="1"/>
</dbReference>
<dbReference type="SUPFAM" id="SSF51445">
    <property type="entry name" value="(Trans)glycosidases"/>
    <property type="match status" value="1"/>
</dbReference>
<accession>A0A2S5DKL2</accession>
<reference evidence="6" key="1">
    <citation type="submission" date="2018-02" db="EMBL/GenBank/DDBJ databases">
        <authorList>
            <person name="O'Hara-Hanley K."/>
            <person name="Soby S."/>
        </authorList>
    </citation>
    <scope>NUCLEOTIDE SEQUENCE [LARGE SCALE GENOMIC DNA]</scope>
    <source>
        <strain evidence="6">MWU14-2602</strain>
    </source>
</reference>
<dbReference type="OrthoDB" id="9786661at2"/>
<organism evidence="5 6">
    <name type="scientific">Chromobacterium alticapitis</name>
    <dbReference type="NCBI Taxonomy" id="2073169"/>
    <lineage>
        <taxon>Bacteria</taxon>
        <taxon>Pseudomonadati</taxon>
        <taxon>Pseudomonadota</taxon>
        <taxon>Betaproteobacteria</taxon>
        <taxon>Neisseriales</taxon>
        <taxon>Chromobacteriaceae</taxon>
        <taxon>Chromobacterium</taxon>
    </lineage>
</organism>
<evidence type="ECO:0000256" key="3">
    <source>
        <dbReference type="ARBA" id="ARBA00023295"/>
    </source>
</evidence>
<dbReference type="Gene3D" id="3.20.20.300">
    <property type="entry name" value="Glycoside hydrolase, family 3, N-terminal domain"/>
    <property type="match status" value="1"/>
</dbReference>
<sequence>MTLSKEQLDQLAGRCLMVDVEGPVLSEEEAARLQKMRVRAICLFRRNVPDAASTRRLAADLKCALGEDILIGLDQEGGGVMRTLFLPQAPAAMALAAVGDDELARKAGGAVARGLKSLGVNWNFAPVLDLNNNPANPVIGERSFGADPARAAQLARAWMEGHLAEGVACCVKHFPGHGDTHTDSHLDLPVVDKPQAELRDYELAPFKALSAHAPALMSAHIRFPALDAEWPATLSPAILTGLLRRELGFRGVAITDALNMKAIRERWGQAAGSVQTLKAGADLSLVLQFPEEMEASFDALRAAVQSGELAQARLEEAAERVDALIRRYPSRDDYDYAAEQRAADEALFADAWRRALTPYGEVPTLPAGQRLRLVVQDQAPSDGVSEAGLSASKLVAALSHRHALEVVRFQQRAALDWSTLPQDGVFTVLASTTRERYGRREQQTWKPDLHLALWNPYAAADIAAPALISYGFADAALEAVSRRLAGEIAAAGRLPVALGQPYQEQ</sequence>
<evidence type="ECO:0000313" key="5">
    <source>
        <dbReference type="EMBL" id="POZ63518.1"/>
    </source>
</evidence>
<feature type="domain" description="Glycoside hydrolase family 3 N-terminal" evidence="4">
    <location>
        <begin position="16"/>
        <end position="322"/>
    </location>
</feature>